<keyword evidence="9" id="KW-1185">Reference proteome</keyword>
<keyword evidence="4" id="KW-0456">Lyase</keyword>
<comment type="caution">
    <text evidence="6">The sequence shown here is derived from an EMBL/GenBank/DDBJ whole genome shotgun (WGS) entry which is preliminary data.</text>
</comment>
<reference evidence="6 8" key="1">
    <citation type="submission" date="2018-11" db="EMBL/GenBank/DDBJ databases">
        <title>Proposal to divide the Flavobacteriaceae and reorganize its genera based on Amino Acid Identity values calculated from whole genome sequences.</title>
        <authorList>
            <person name="Nicholson A.C."/>
            <person name="Gulvik C.A."/>
            <person name="Whitney A.M."/>
            <person name="Humrighouse B.W."/>
            <person name="Bell M."/>
            <person name="Holmes B."/>
            <person name="Steigerwalt A."/>
            <person name="Villarma A."/>
            <person name="Sheth M."/>
            <person name="Batra D."/>
            <person name="Pryor J."/>
            <person name="Bernardet J.-F."/>
            <person name="Hugo C."/>
            <person name="Kampfer P."/>
            <person name="Newman J."/>
            <person name="Mcquiston J.R."/>
        </authorList>
    </citation>
    <scope>NUCLEOTIDE SEQUENCE [LARGE SCALE GENOMIC DNA]</scope>
    <source>
        <strain evidence="6 8">DSM 15235</strain>
    </source>
</reference>
<dbReference type="InterPro" id="IPR013785">
    <property type="entry name" value="Aldolase_TIM"/>
</dbReference>
<dbReference type="CDD" id="cd00452">
    <property type="entry name" value="KDPG_aldolase"/>
    <property type="match status" value="1"/>
</dbReference>
<accession>A0A3N0W339</accession>
<evidence type="ECO:0000313" key="9">
    <source>
        <dbReference type="Proteomes" id="UP000295709"/>
    </source>
</evidence>
<proteinExistence type="inferred from homology"/>
<evidence type="ECO:0000256" key="2">
    <source>
        <dbReference type="ARBA" id="ARBA00006906"/>
    </source>
</evidence>
<dbReference type="RefSeq" id="WP_123261195.1">
    <property type="nucleotide sequence ID" value="NZ_RJTX01000001.1"/>
</dbReference>
<name>A0A3N0W339_9FLAO</name>
<dbReference type="GO" id="GO:0016829">
    <property type="term" value="F:lyase activity"/>
    <property type="evidence" value="ECO:0007669"/>
    <property type="project" value="UniProtKB-KW"/>
</dbReference>
<organism evidence="6 8">
    <name type="scientific">Chryseobacterium daecheongense</name>
    <dbReference type="NCBI Taxonomy" id="192389"/>
    <lineage>
        <taxon>Bacteria</taxon>
        <taxon>Pseudomonadati</taxon>
        <taxon>Bacteroidota</taxon>
        <taxon>Flavobacteriia</taxon>
        <taxon>Flavobacteriales</taxon>
        <taxon>Weeksellaceae</taxon>
        <taxon>Chryseobacterium group</taxon>
        <taxon>Chryseobacterium</taxon>
    </lineage>
</organism>
<dbReference type="Proteomes" id="UP000295709">
    <property type="component" value="Unassembled WGS sequence"/>
</dbReference>
<dbReference type="SUPFAM" id="SSF51569">
    <property type="entry name" value="Aldolase"/>
    <property type="match status" value="1"/>
</dbReference>
<keyword evidence="5" id="KW-0119">Carbohydrate metabolism</keyword>
<comment type="subunit">
    <text evidence="3">Homotrimer.</text>
</comment>
<dbReference type="OrthoDB" id="9802667at2"/>
<evidence type="ECO:0000256" key="3">
    <source>
        <dbReference type="ARBA" id="ARBA00011233"/>
    </source>
</evidence>
<dbReference type="InterPro" id="IPR000887">
    <property type="entry name" value="Aldlse_KDPG_KHG"/>
</dbReference>
<evidence type="ECO:0000256" key="5">
    <source>
        <dbReference type="ARBA" id="ARBA00023277"/>
    </source>
</evidence>
<evidence type="ECO:0000256" key="1">
    <source>
        <dbReference type="ARBA" id="ARBA00004761"/>
    </source>
</evidence>
<gene>
    <name evidence="7" type="ORF">BCF50_1399</name>
    <name evidence="6" type="ORF">EGI05_00885</name>
</gene>
<protein>
    <submittedName>
        <fullName evidence="7">2-dehydro-3-deoxyphosphogluconate aldolase/(4S)-4-hydroxy-2-oxoglutarate aldolase</fullName>
    </submittedName>
    <submittedName>
        <fullName evidence="6">Bifunctional 4-hydroxy-2-oxoglutarate aldolase/2-dehydro-3-deoxy-phosphogluconate aldolase</fullName>
    </submittedName>
</protein>
<dbReference type="EMBL" id="RJTX01000001">
    <property type="protein sequence ID" value="ROH99481.1"/>
    <property type="molecule type" value="Genomic_DNA"/>
</dbReference>
<evidence type="ECO:0000313" key="6">
    <source>
        <dbReference type="EMBL" id="ROH99481.1"/>
    </source>
</evidence>
<dbReference type="Proteomes" id="UP000269375">
    <property type="component" value="Unassembled WGS sequence"/>
</dbReference>
<evidence type="ECO:0000313" key="7">
    <source>
        <dbReference type="EMBL" id="TDX95617.1"/>
    </source>
</evidence>
<dbReference type="Gene3D" id="3.20.20.70">
    <property type="entry name" value="Aldolase class I"/>
    <property type="match status" value="1"/>
</dbReference>
<dbReference type="PANTHER" id="PTHR30246:SF1">
    <property type="entry name" value="2-DEHYDRO-3-DEOXY-6-PHOSPHOGALACTONATE ALDOLASE-RELATED"/>
    <property type="match status" value="1"/>
</dbReference>
<dbReference type="Pfam" id="PF01081">
    <property type="entry name" value="Aldolase"/>
    <property type="match status" value="1"/>
</dbReference>
<dbReference type="PANTHER" id="PTHR30246">
    <property type="entry name" value="2-KETO-3-DEOXY-6-PHOSPHOGLUCONATE ALDOLASE"/>
    <property type="match status" value="1"/>
</dbReference>
<evidence type="ECO:0000256" key="4">
    <source>
        <dbReference type="ARBA" id="ARBA00023239"/>
    </source>
</evidence>
<dbReference type="EMBL" id="SOQW01000001">
    <property type="protein sequence ID" value="TDX95617.1"/>
    <property type="molecule type" value="Genomic_DNA"/>
</dbReference>
<sequence length="211" mass="23547">MSEILQKIKEQKIVPLFYNESFEVSKNIIKALYEAGIRVIEYTNRGHQALENFTRMKAIFHTEFPELLLGIGTVKNIQEMDDYASVKADFIITPVISEALVKRALEKNILLIPGCFTPSDINIAFQNGLTLVKIFPADALGKNYIKSVQPVFPGMNFMPTGGIHAETEDIREWLNGGAVAVGLGSSLIGKDVNEEELTLKTKKLLQQLNHN</sequence>
<reference evidence="7 9" key="2">
    <citation type="submission" date="2019-03" db="EMBL/GenBank/DDBJ databases">
        <title>Genomic Encyclopedia of Archaeal and Bacterial Type Strains, Phase II (KMG-II): from individual species to whole genera.</title>
        <authorList>
            <person name="Goeker M."/>
        </authorList>
    </citation>
    <scope>NUCLEOTIDE SEQUENCE [LARGE SCALE GENOMIC DNA]</scope>
    <source>
        <strain evidence="7 9">DSM 15235</strain>
    </source>
</reference>
<dbReference type="AlphaFoldDB" id="A0A3N0W339"/>
<evidence type="ECO:0000313" key="8">
    <source>
        <dbReference type="Proteomes" id="UP000269375"/>
    </source>
</evidence>
<comment type="pathway">
    <text evidence="1">Carbohydrate acid metabolism.</text>
</comment>
<comment type="similarity">
    <text evidence="2">Belongs to the KHG/KDPG aldolase family.</text>
</comment>